<evidence type="ECO:0000256" key="2">
    <source>
        <dbReference type="ARBA" id="ARBA00004664"/>
    </source>
</evidence>
<dbReference type="PANTHER" id="PTHR42894">
    <property type="entry name" value="N-(5'-PHOSPHORIBOSYL)ANTHRANILATE ISOMERASE"/>
    <property type="match status" value="1"/>
</dbReference>
<dbReference type="GO" id="GO:0004640">
    <property type="term" value="F:phosphoribosylanthranilate isomerase activity"/>
    <property type="evidence" value="ECO:0007669"/>
    <property type="project" value="UniProtKB-UniRule"/>
</dbReference>
<sequence length="221" mass="23719">MLRVKICGITRREDALLACDLGADAIGFIFYAPSPRSISGDQAAAIAAQLPPHVARIGVFVETPCTEIARYIAQVKLDAVQLHGDYQIADLQQFDRQQVIAVARVSDAFRPDALAPLRDTAAAILLDTHSKGLYGGTGQTFDWQAAVAARPYGRIILAGGLGPANVRQAVDIAAPYALDVSSGVEAAPGTKDPAKLQQLFDALKDYRYECTQDPVRRFPLA</sequence>
<dbReference type="HAMAP" id="MF_00135">
    <property type="entry name" value="PRAI"/>
    <property type="match status" value="1"/>
</dbReference>
<proteinExistence type="inferred from homology"/>
<comment type="catalytic activity">
    <reaction evidence="1 10">
        <text>N-(5-phospho-beta-D-ribosyl)anthranilate = 1-(2-carboxyphenylamino)-1-deoxy-D-ribulose 5-phosphate</text>
        <dbReference type="Rhea" id="RHEA:21540"/>
        <dbReference type="ChEBI" id="CHEBI:18277"/>
        <dbReference type="ChEBI" id="CHEBI:58613"/>
        <dbReference type="EC" id="5.3.1.24"/>
    </reaction>
</comment>
<evidence type="ECO:0000259" key="11">
    <source>
        <dbReference type="Pfam" id="PF00697"/>
    </source>
</evidence>
<dbReference type="InterPro" id="IPR013785">
    <property type="entry name" value="Aldolase_TIM"/>
</dbReference>
<evidence type="ECO:0000256" key="9">
    <source>
        <dbReference type="ARBA" id="ARBA00023235"/>
    </source>
</evidence>
<dbReference type="AlphaFoldDB" id="A0A9D5JWY9"/>
<dbReference type="InterPro" id="IPR001240">
    <property type="entry name" value="PRAI_dom"/>
</dbReference>
<evidence type="ECO:0000313" key="13">
    <source>
        <dbReference type="Proteomes" id="UP000649604"/>
    </source>
</evidence>
<evidence type="ECO:0000256" key="7">
    <source>
        <dbReference type="ARBA" id="ARBA00022822"/>
    </source>
</evidence>
<dbReference type="SUPFAM" id="SSF51366">
    <property type="entry name" value="Ribulose-phoshate binding barrel"/>
    <property type="match status" value="1"/>
</dbReference>
<dbReference type="NCBIfam" id="NF002298">
    <property type="entry name" value="PRK01222.1-4"/>
    <property type="match status" value="1"/>
</dbReference>
<dbReference type="Proteomes" id="UP000649604">
    <property type="component" value="Unassembled WGS sequence"/>
</dbReference>
<comment type="pathway">
    <text evidence="2 10">Amino-acid biosynthesis; L-tryptophan biosynthesis; L-tryptophan from chorismate: step 3/5.</text>
</comment>
<gene>
    <name evidence="10" type="primary">trpF</name>
    <name evidence="12" type="ORF">GF339_11770</name>
</gene>
<dbReference type="EC" id="5.3.1.24" evidence="4 10"/>
<dbReference type="GO" id="GO:0000162">
    <property type="term" value="P:L-tryptophan biosynthetic process"/>
    <property type="evidence" value="ECO:0007669"/>
    <property type="project" value="UniProtKB-UniRule"/>
</dbReference>
<evidence type="ECO:0000313" key="12">
    <source>
        <dbReference type="EMBL" id="MBD3325256.1"/>
    </source>
</evidence>
<evidence type="ECO:0000256" key="4">
    <source>
        <dbReference type="ARBA" id="ARBA00012572"/>
    </source>
</evidence>
<evidence type="ECO:0000256" key="8">
    <source>
        <dbReference type="ARBA" id="ARBA00023141"/>
    </source>
</evidence>
<evidence type="ECO:0000256" key="6">
    <source>
        <dbReference type="ARBA" id="ARBA00022605"/>
    </source>
</evidence>
<keyword evidence="6 10" id="KW-0028">Amino-acid biosynthesis</keyword>
<reference evidence="12" key="1">
    <citation type="submission" date="2019-11" db="EMBL/GenBank/DDBJ databases">
        <title>Microbial mats filling the niche in hypersaline microbial mats.</title>
        <authorList>
            <person name="Wong H.L."/>
            <person name="Macleod F.I."/>
            <person name="White R.A. III"/>
            <person name="Burns B.P."/>
        </authorList>
    </citation>
    <scope>NUCLEOTIDE SEQUENCE</scope>
    <source>
        <strain evidence="12">Rbin_158</strain>
    </source>
</reference>
<keyword evidence="7 10" id="KW-0822">Tryptophan biosynthesis</keyword>
<dbReference type="FunFam" id="3.20.20.70:FF:000075">
    <property type="entry name" value="Tryptophan biosynthesis protein TRP1"/>
    <property type="match status" value="1"/>
</dbReference>
<dbReference type="InterPro" id="IPR011060">
    <property type="entry name" value="RibuloseP-bd_barrel"/>
</dbReference>
<comment type="similarity">
    <text evidence="3 10">Belongs to the TrpF family.</text>
</comment>
<name>A0A9D5JWY9_9BACT</name>
<dbReference type="Gene3D" id="3.20.20.70">
    <property type="entry name" value="Aldolase class I"/>
    <property type="match status" value="1"/>
</dbReference>
<keyword evidence="9 10" id="KW-0413">Isomerase</keyword>
<evidence type="ECO:0000256" key="5">
    <source>
        <dbReference type="ARBA" id="ARBA00022272"/>
    </source>
</evidence>
<evidence type="ECO:0000256" key="1">
    <source>
        <dbReference type="ARBA" id="ARBA00001164"/>
    </source>
</evidence>
<dbReference type="InterPro" id="IPR044643">
    <property type="entry name" value="TrpF_fam"/>
</dbReference>
<dbReference type="PANTHER" id="PTHR42894:SF1">
    <property type="entry name" value="N-(5'-PHOSPHORIBOSYL)ANTHRANILATE ISOMERASE"/>
    <property type="match status" value="1"/>
</dbReference>
<dbReference type="CDD" id="cd00405">
    <property type="entry name" value="PRAI"/>
    <property type="match status" value="1"/>
</dbReference>
<organism evidence="12 13">
    <name type="scientific">candidate division KSB3 bacterium</name>
    <dbReference type="NCBI Taxonomy" id="2044937"/>
    <lineage>
        <taxon>Bacteria</taxon>
        <taxon>candidate division KSB3</taxon>
    </lineage>
</organism>
<comment type="caution">
    <text evidence="12">The sequence shown here is derived from an EMBL/GenBank/DDBJ whole genome shotgun (WGS) entry which is preliminary data.</text>
</comment>
<protein>
    <recommendedName>
        <fullName evidence="5 10">N-(5'-phosphoribosyl)anthranilate isomerase</fullName>
        <shortName evidence="10">PRAI</shortName>
        <ecNumber evidence="4 10">5.3.1.24</ecNumber>
    </recommendedName>
</protein>
<evidence type="ECO:0000256" key="10">
    <source>
        <dbReference type="HAMAP-Rule" id="MF_00135"/>
    </source>
</evidence>
<dbReference type="Pfam" id="PF00697">
    <property type="entry name" value="PRAI"/>
    <property type="match status" value="1"/>
</dbReference>
<evidence type="ECO:0000256" key="3">
    <source>
        <dbReference type="ARBA" id="ARBA00007571"/>
    </source>
</evidence>
<dbReference type="EMBL" id="WJJP01000385">
    <property type="protein sequence ID" value="MBD3325256.1"/>
    <property type="molecule type" value="Genomic_DNA"/>
</dbReference>
<accession>A0A9D5JWY9</accession>
<feature type="domain" description="N-(5'phosphoribosyl) anthranilate isomerase (PRAI)" evidence="11">
    <location>
        <begin position="4"/>
        <end position="201"/>
    </location>
</feature>
<keyword evidence="8 10" id="KW-0057">Aromatic amino acid biosynthesis</keyword>